<dbReference type="InterPro" id="IPR011051">
    <property type="entry name" value="RmlC_Cupin_sf"/>
</dbReference>
<dbReference type="AlphaFoldDB" id="A0A2S6I784"/>
<dbReference type="GO" id="GO:0003700">
    <property type="term" value="F:DNA-binding transcription factor activity"/>
    <property type="evidence" value="ECO:0007669"/>
    <property type="project" value="TreeGrafter"/>
</dbReference>
<dbReference type="InterPro" id="IPR050807">
    <property type="entry name" value="TransReg_Diox_bact_type"/>
</dbReference>
<protein>
    <submittedName>
        <fullName evidence="3">XRE family transcriptional regulator</fullName>
    </submittedName>
</protein>
<dbReference type="RefSeq" id="WP_146088672.1">
    <property type="nucleotide sequence ID" value="NZ_PTJC01000005.1"/>
</dbReference>
<feature type="domain" description="HTH cro/C1-type" evidence="2">
    <location>
        <begin position="12"/>
        <end position="66"/>
    </location>
</feature>
<evidence type="ECO:0000313" key="3">
    <source>
        <dbReference type="EMBL" id="PPK87376.1"/>
    </source>
</evidence>
<evidence type="ECO:0000313" key="4">
    <source>
        <dbReference type="Proteomes" id="UP000237662"/>
    </source>
</evidence>
<name>A0A2S6I784_9BACT</name>
<dbReference type="Pfam" id="PF01381">
    <property type="entry name" value="HTH_3"/>
    <property type="match status" value="1"/>
</dbReference>
<dbReference type="EMBL" id="PTJC01000005">
    <property type="protein sequence ID" value="PPK87376.1"/>
    <property type="molecule type" value="Genomic_DNA"/>
</dbReference>
<dbReference type="PROSITE" id="PS50943">
    <property type="entry name" value="HTH_CROC1"/>
    <property type="match status" value="1"/>
</dbReference>
<sequence>MQTSLLDLGPRLRSLRRRRKLSQQEVATAVGVTKGMVSKVETGRSIPTLPLLFRYLAAMECPVAEFFQDFGPAPPPPYVHQRAEAAEPIERELASRGFDYLQLLAGEGRDFALRAVLLTIEPGSRRDKVTTDAYEFKYVLAGQLDYEIGDTVLQLRPGDSLFYDGRIPHVPHNHGTEPARMLVVYLHDQLLRP</sequence>
<proteinExistence type="predicted"/>
<dbReference type="InterPro" id="IPR001387">
    <property type="entry name" value="Cro/C1-type_HTH"/>
</dbReference>
<accession>A0A2S6I784</accession>
<dbReference type="OrthoDB" id="9805356at2"/>
<dbReference type="InterPro" id="IPR013096">
    <property type="entry name" value="Cupin_2"/>
</dbReference>
<keyword evidence="1" id="KW-0238">DNA-binding</keyword>
<dbReference type="PANTHER" id="PTHR46797">
    <property type="entry name" value="HTH-TYPE TRANSCRIPTIONAL REGULATOR"/>
    <property type="match status" value="1"/>
</dbReference>
<dbReference type="PANTHER" id="PTHR46797:SF1">
    <property type="entry name" value="METHYLPHOSPHONATE SYNTHASE"/>
    <property type="match status" value="1"/>
</dbReference>
<dbReference type="GO" id="GO:0005829">
    <property type="term" value="C:cytosol"/>
    <property type="evidence" value="ECO:0007669"/>
    <property type="project" value="TreeGrafter"/>
</dbReference>
<evidence type="ECO:0000259" key="2">
    <source>
        <dbReference type="PROSITE" id="PS50943"/>
    </source>
</evidence>
<dbReference type="InterPro" id="IPR010982">
    <property type="entry name" value="Lambda_DNA-bd_dom_sf"/>
</dbReference>
<gene>
    <name evidence="3" type="ORF">CLV84_0316</name>
</gene>
<keyword evidence="4" id="KW-1185">Reference proteome</keyword>
<dbReference type="SMART" id="SM00530">
    <property type="entry name" value="HTH_XRE"/>
    <property type="match status" value="1"/>
</dbReference>
<reference evidence="3 4" key="1">
    <citation type="submission" date="2018-02" db="EMBL/GenBank/DDBJ databases">
        <title>Genomic Encyclopedia of Archaeal and Bacterial Type Strains, Phase II (KMG-II): from individual species to whole genera.</title>
        <authorList>
            <person name="Goeker M."/>
        </authorList>
    </citation>
    <scope>NUCLEOTIDE SEQUENCE [LARGE SCALE GENOMIC DNA]</scope>
    <source>
        <strain evidence="3 4">DSM 29526</strain>
    </source>
</reference>
<dbReference type="SUPFAM" id="SSF51182">
    <property type="entry name" value="RmlC-like cupins"/>
    <property type="match status" value="1"/>
</dbReference>
<dbReference type="Gene3D" id="2.60.120.10">
    <property type="entry name" value="Jelly Rolls"/>
    <property type="match status" value="1"/>
</dbReference>
<dbReference type="Gene3D" id="1.10.260.40">
    <property type="entry name" value="lambda repressor-like DNA-binding domains"/>
    <property type="match status" value="1"/>
</dbReference>
<organism evidence="3 4">
    <name type="scientific">Neolewinella xylanilytica</name>
    <dbReference type="NCBI Taxonomy" id="1514080"/>
    <lineage>
        <taxon>Bacteria</taxon>
        <taxon>Pseudomonadati</taxon>
        <taxon>Bacteroidota</taxon>
        <taxon>Saprospiria</taxon>
        <taxon>Saprospirales</taxon>
        <taxon>Lewinellaceae</taxon>
        <taxon>Neolewinella</taxon>
    </lineage>
</organism>
<dbReference type="Pfam" id="PF07883">
    <property type="entry name" value="Cupin_2"/>
    <property type="match status" value="1"/>
</dbReference>
<comment type="caution">
    <text evidence="3">The sequence shown here is derived from an EMBL/GenBank/DDBJ whole genome shotgun (WGS) entry which is preliminary data.</text>
</comment>
<dbReference type="CDD" id="cd00093">
    <property type="entry name" value="HTH_XRE"/>
    <property type="match status" value="1"/>
</dbReference>
<dbReference type="SUPFAM" id="SSF47413">
    <property type="entry name" value="lambda repressor-like DNA-binding domains"/>
    <property type="match status" value="1"/>
</dbReference>
<evidence type="ECO:0000256" key="1">
    <source>
        <dbReference type="ARBA" id="ARBA00023125"/>
    </source>
</evidence>
<dbReference type="InterPro" id="IPR014710">
    <property type="entry name" value="RmlC-like_jellyroll"/>
</dbReference>
<dbReference type="CDD" id="cd02209">
    <property type="entry name" value="cupin_XRE_C"/>
    <property type="match status" value="1"/>
</dbReference>
<dbReference type="GO" id="GO:0003677">
    <property type="term" value="F:DNA binding"/>
    <property type="evidence" value="ECO:0007669"/>
    <property type="project" value="UniProtKB-KW"/>
</dbReference>
<dbReference type="Proteomes" id="UP000237662">
    <property type="component" value="Unassembled WGS sequence"/>
</dbReference>